<evidence type="ECO:0000256" key="1">
    <source>
        <dbReference type="SAM" id="Phobius"/>
    </source>
</evidence>
<sequence>MATPDPADKAAPDEIDLGHFFNLIYKVFHSMFIGILTFYQYVKRNFVWFVGLTVIGAIAGFTINQLVDEKHKLDVLVRPSKDDINFSFDTRTYLYDVLTEIQSDIKGKDSLFFGNLGFKAEDLPGLEIEITPLISEGRGLLDTENDIISALMEFQNSEAVNEMLESELRNEAMIDQRITFYFKDPVAGEKFAKKTLEYINSNPYYDNLVEVQRQNNKMSLMSNDSLINQIDLLLQAFTDKLNKTNSGSEGQIVMENLTGMNAAALLELKTELLADSDIRRMELEMNDRPVNILNFGKPHKIDKPLFKKNIVFFPLLLLGLFLAGSFIRFLNRKSKELL</sequence>
<dbReference type="EMBL" id="JAUDUY010000001">
    <property type="protein sequence ID" value="MDM9629892.1"/>
    <property type="molecule type" value="Genomic_DNA"/>
</dbReference>
<evidence type="ECO:0000313" key="2">
    <source>
        <dbReference type="EMBL" id="MDM9629892.1"/>
    </source>
</evidence>
<proteinExistence type="predicted"/>
<feature type="transmembrane region" description="Helical" evidence="1">
    <location>
        <begin position="310"/>
        <end position="330"/>
    </location>
</feature>
<feature type="transmembrane region" description="Helical" evidence="1">
    <location>
        <begin position="46"/>
        <end position="67"/>
    </location>
</feature>
<dbReference type="Proteomes" id="UP001174839">
    <property type="component" value="Unassembled WGS sequence"/>
</dbReference>
<keyword evidence="3" id="KW-1185">Reference proteome</keyword>
<accession>A0ABT7WAD8</accession>
<name>A0ABT7WAD8_9FLAO</name>
<reference evidence="2" key="1">
    <citation type="submission" date="2023-06" db="EMBL/GenBank/DDBJ databases">
        <title>Robiginitalea aurantiacus sp. nov. and Algoriphagus sediminis sp. nov., isolated from coastal sediment.</title>
        <authorList>
            <person name="Zhou Z.Y."/>
            <person name="An J."/>
            <person name="Jia Y.W."/>
            <person name="Du Z.J."/>
        </authorList>
    </citation>
    <scope>NUCLEOTIDE SEQUENCE</scope>
    <source>
        <strain evidence="2">M39</strain>
    </source>
</reference>
<evidence type="ECO:0008006" key="4">
    <source>
        <dbReference type="Google" id="ProtNLM"/>
    </source>
</evidence>
<organism evidence="2 3">
    <name type="scientific">Robiginitalea aurantiaca</name>
    <dbReference type="NCBI Taxonomy" id="3056915"/>
    <lineage>
        <taxon>Bacteria</taxon>
        <taxon>Pseudomonadati</taxon>
        <taxon>Bacteroidota</taxon>
        <taxon>Flavobacteriia</taxon>
        <taxon>Flavobacteriales</taxon>
        <taxon>Flavobacteriaceae</taxon>
        <taxon>Robiginitalea</taxon>
    </lineage>
</organism>
<gene>
    <name evidence="2" type="ORF">QU605_00305</name>
</gene>
<keyword evidence="1" id="KW-0812">Transmembrane</keyword>
<protein>
    <recommendedName>
        <fullName evidence="4">Polysaccharide chain length determinant N-terminal domain-containing protein</fullName>
    </recommendedName>
</protein>
<keyword evidence="1" id="KW-0472">Membrane</keyword>
<keyword evidence="1" id="KW-1133">Transmembrane helix</keyword>
<feature type="transmembrane region" description="Helical" evidence="1">
    <location>
        <begin position="20"/>
        <end position="39"/>
    </location>
</feature>
<comment type="caution">
    <text evidence="2">The sequence shown here is derived from an EMBL/GenBank/DDBJ whole genome shotgun (WGS) entry which is preliminary data.</text>
</comment>
<evidence type="ECO:0000313" key="3">
    <source>
        <dbReference type="Proteomes" id="UP001174839"/>
    </source>
</evidence>
<dbReference type="RefSeq" id="WP_289723261.1">
    <property type="nucleotide sequence ID" value="NZ_JAUDUY010000001.1"/>
</dbReference>